<feature type="domain" description="SnoaL-like" evidence="1">
    <location>
        <begin position="14"/>
        <end position="171"/>
    </location>
</feature>
<name>A0A3E2TN54_9FIRM</name>
<gene>
    <name evidence="2" type="ORF">DW070_11475</name>
</gene>
<evidence type="ECO:0000313" key="2">
    <source>
        <dbReference type="EMBL" id="RGB78598.1"/>
    </source>
</evidence>
<protein>
    <submittedName>
        <fullName evidence="2">Nuclear transport factor 2 family protein</fullName>
    </submittedName>
</protein>
<accession>A0A3E2TN54</accession>
<proteinExistence type="predicted"/>
<evidence type="ECO:0000259" key="1">
    <source>
        <dbReference type="Pfam" id="PF13577"/>
    </source>
</evidence>
<dbReference type="SUPFAM" id="SSF54427">
    <property type="entry name" value="NTF2-like"/>
    <property type="match status" value="1"/>
</dbReference>
<dbReference type="EMBL" id="QVEP01000029">
    <property type="protein sequence ID" value="RGB78598.1"/>
    <property type="molecule type" value="Genomic_DNA"/>
</dbReference>
<evidence type="ECO:0000313" key="3">
    <source>
        <dbReference type="Proteomes" id="UP000260773"/>
    </source>
</evidence>
<organism evidence="2 3">
    <name type="scientific">Coprococcus catus</name>
    <dbReference type="NCBI Taxonomy" id="116085"/>
    <lineage>
        <taxon>Bacteria</taxon>
        <taxon>Bacillati</taxon>
        <taxon>Bacillota</taxon>
        <taxon>Clostridia</taxon>
        <taxon>Lachnospirales</taxon>
        <taxon>Lachnospiraceae</taxon>
        <taxon>Coprococcus</taxon>
    </lineage>
</organism>
<reference evidence="2 3" key="1">
    <citation type="submission" date="2018-08" db="EMBL/GenBank/DDBJ databases">
        <title>A genome reference for cultivated species of the human gut microbiota.</title>
        <authorList>
            <person name="Zou Y."/>
            <person name="Xue W."/>
            <person name="Luo G."/>
        </authorList>
    </citation>
    <scope>NUCLEOTIDE SEQUENCE [LARGE SCALE GENOMIC DNA]</scope>
    <source>
        <strain evidence="2 3">AF45-17</strain>
    </source>
</reference>
<dbReference type="InterPro" id="IPR037401">
    <property type="entry name" value="SnoaL-like"/>
</dbReference>
<dbReference type="RefSeq" id="WP_015512829.1">
    <property type="nucleotide sequence ID" value="NZ_JAQDKA010000014.1"/>
</dbReference>
<comment type="caution">
    <text evidence="2">The sequence shown here is derived from an EMBL/GenBank/DDBJ whole genome shotgun (WGS) entry which is preliminary data.</text>
</comment>
<sequence>MANSRQYTDEELIQRVWDVEEIKKLIHKRVIYITNEMRKEELNDLWVQDPNHQKTASFGRNTGYYTGMDAIRDYYVVHHQKEREEQLKQLHAANPAIADVPQNLHIGCLSSHPVSTGLVELAGDGKTAKGLWYAIAQETEAQPDGTGKALWMPEKIAVDFVKEEDGWKIWHIVVSTDLVSEAGEDYSEQEVYHNYETNPVDVEFGTPTIAKLIHNTDFNWWDNYPPMPEAYETFSDAVSYGPEGYVRPALYGLDSKEGRNFR</sequence>
<dbReference type="AlphaFoldDB" id="A0A3E2TN54"/>
<dbReference type="Pfam" id="PF13577">
    <property type="entry name" value="SnoaL_4"/>
    <property type="match status" value="1"/>
</dbReference>
<dbReference type="InterPro" id="IPR032710">
    <property type="entry name" value="NTF2-like_dom_sf"/>
</dbReference>
<dbReference type="Gene3D" id="3.10.450.50">
    <property type="match status" value="1"/>
</dbReference>
<dbReference type="Proteomes" id="UP000260773">
    <property type="component" value="Unassembled WGS sequence"/>
</dbReference>